<gene>
    <name evidence="3" type="ORF">JZ751_022179</name>
</gene>
<dbReference type="PANTHER" id="PTHR14679">
    <property type="entry name" value="GEM-ASSOCIATED PROTEIN 7"/>
    <property type="match status" value="1"/>
</dbReference>
<dbReference type="AlphaFoldDB" id="A0A8T2MSX9"/>
<dbReference type="PANTHER" id="PTHR14679:SF1">
    <property type="entry name" value="GEM-ASSOCIATED PROTEIN 7"/>
    <property type="match status" value="1"/>
</dbReference>
<keyword evidence="4" id="KW-1185">Reference proteome</keyword>
<reference evidence="3" key="1">
    <citation type="thesis" date="2021" institute="BYU ScholarsArchive" country="Provo, UT, USA">
        <title>Applications of and Algorithms for Genome Assembly and Genomic Analyses with an Emphasis on Marine Teleosts.</title>
        <authorList>
            <person name="Pickett B.D."/>
        </authorList>
    </citation>
    <scope>NUCLEOTIDE SEQUENCE</scope>
    <source>
        <strain evidence="3">HI-2016</strain>
    </source>
</reference>
<proteinExistence type="predicted"/>
<dbReference type="InterPro" id="IPR020338">
    <property type="entry name" value="SMN_gemin7"/>
</dbReference>
<dbReference type="InterPro" id="IPR024642">
    <property type="entry name" value="SUZ-C"/>
</dbReference>
<evidence type="ECO:0000313" key="4">
    <source>
        <dbReference type="Proteomes" id="UP000824540"/>
    </source>
</evidence>
<dbReference type="PROSITE" id="PS51938">
    <property type="entry name" value="SUZ_C"/>
    <property type="match status" value="1"/>
</dbReference>
<comment type="caution">
    <text evidence="3">The sequence shown here is derived from an EMBL/GenBank/DDBJ whole genome shotgun (WGS) entry which is preliminary data.</text>
</comment>
<dbReference type="Pfam" id="PF11095">
    <property type="entry name" value="Gemin7"/>
    <property type="match status" value="1"/>
</dbReference>
<feature type="region of interest" description="Disordered" evidence="1">
    <location>
        <begin position="1"/>
        <end position="24"/>
    </location>
</feature>
<dbReference type="Proteomes" id="UP000824540">
    <property type="component" value="Unassembled WGS sequence"/>
</dbReference>
<dbReference type="EMBL" id="JAFBMS010000464">
    <property type="protein sequence ID" value="KAG9330753.1"/>
    <property type="molecule type" value="Genomic_DNA"/>
</dbReference>
<dbReference type="GO" id="GO:0034719">
    <property type="term" value="C:SMN-Sm protein complex"/>
    <property type="evidence" value="ECO:0007669"/>
    <property type="project" value="InterPro"/>
</dbReference>
<evidence type="ECO:0000259" key="2">
    <source>
        <dbReference type="PROSITE" id="PS51938"/>
    </source>
</evidence>
<sequence length="152" mass="17328">MRTPVCVSRLPRGPDPNSRGFDPKSPRYIALCPTTIAASSASHLDSCSLQEEQRTRSILRERYLRSLLAMSQKQVRFNMYERVRVEAKFGASDIDVLNFQEQILEERGGVQRLHSRGKHPDVLLHRRVQLSLRGTESVKNFSSNLGTSDRCE</sequence>
<dbReference type="Gene3D" id="2.30.30.100">
    <property type="match status" value="1"/>
</dbReference>
<dbReference type="GO" id="GO:0000387">
    <property type="term" value="P:spliceosomal snRNP assembly"/>
    <property type="evidence" value="ECO:0007669"/>
    <property type="project" value="TreeGrafter"/>
</dbReference>
<protein>
    <recommendedName>
        <fullName evidence="2">SUZ-C domain-containing protein</fullName>
    </recommendedName>
</protein>
<accession>A0A8T2MSX9</accession>
<organism evidence="3 4">
    <name type="scientific">Albula glossodonta</name>
    <name type="common">roundjaw bonefish</name>
    <dbReference type="NCBI Taxonomy" id="121402"/>
    <lineage>
        <taxon>Eukaryota</taxon>
        <taxon>Metazoa</taxon>
        <taxon>Chordata</taxon>
        <taxon>Craniata</taxon>
        <taxon>Vertebrata</taxon>
        <taxon>Euteleostomi</taxon>
        <taxon>Actinopterygii</taxon>
        <taxon>Neopterygii</taxon>
        <taxon>Teleostei</taxon>
        <taxon>Albuliformes</taxon>
        <taxon>Albulidae</taxon>
        <taxon>Albula</taxon>
    </lineage>
</organism>
<dbReference type="OrthoDB" id="70763at2759"/>
<evidence type="ECO:0000313" key="3">
    <source>
        <dbReference type="EMBL" id="KAG9330753.1"/>
    </source>
</evidence>
<evidence type="ECO:0000256" key="1">
    <source>
        <dbReference type="SAM" id="MobiDB-lite"/>
    </source>
</evidence>
<feature type="domain" description="SUZ-C" evidence="2">
    <location>
        <begin position="1"/>
        <end position="25"/>
    </location>
</feature>
<name>A0A8T2MSX9_9TELE</name>